<protein>
    <submittedName>
        <fullName evidence="2">Uncharacterized protein</fullName>
    </submittedName>
</protein>
<feature type="region of interest" description="Disordered" evidence="1">
    <location>
        <begin position="39"/>
        <end position="69"/>
    </location>
</feature>
<dbReference type="Proteomes" id="UP000198221">
    <property type="component" value="Chromosome I"/>
</dbReference>
<evidence type="ECO:0000256" key="1">
    <source>
        <dbReference type="SAM" id="MobiDB-lite"/>
    </source>
</evidence>
<evidence type="ECO:0000313" key="3">
    <source>
        <dbReference type="Proteomes" id="UP000198221"/>
    </source>
</evidence>
<dbReference type="EMBL" id="LT607754">
    <property type="protein sequence ID" value="SCG66557.1"/>
    <property type="molecule type" value="Genomic_DNA"/>
</dbReference>
<proteinExistence type="predicted"/>
<dbReference type="AlphaFoldDB" id="A0A1C5J7L4"/>
<evidence type="ECO:0000313" key="2">
    <source>
        <dbReference type="EMBL" id="SCG66557.1"/>
    </source>
</evidence>
<name>A0A1C5J7L4_9ACTN</name>
<reference evidence="3" key="1">
    <citation type="submission" date="2016-06" db="EMBL/GenBank/DDBJ databases">
        <authorList>
            <person name="Varghese N."/>
            <person name="Submissions Spin"/>
        </authorList>
    </citation>
    <scope>NUCLEOTIDE SEQUENCE [LARGE SCALE GENOMIC DNA]</scope>
    <source>
        <strain evidence="3">DSM 43819</strain>
    </source>
</reference>
<feature type="compositionally biased region" description="Basic and acidic residues" evidence="1">
    <location>
        <begin position="55"/>
        <end position="69"/>
    </location>
</feature>
<sequence length="69" mass="7038">MFPATLPAGRGETVAQVVLSTTSDGGALHLFDITPKAANGAGQASQQVVPADDGVDAHADGRLARPERR</sequence>
<accession>A0A1C5J7L4</accession>
<gene>
    <name evidence="2" type="ORF">GA0070613_4174</name>
</gene>
<organism evidence="2 3">
    <name type="scientific">Micromonospora inositola</name>
    <dbReference type="NCBI Taxonomy" id="47865"/>
    <lineage>
        <taxon>Bacteria</taxon>
        <taxon>Bacillati</taxon>
        <taxon>Actinomycetota</taxon>
        <taxon>Actinomycetes</taxon>
        <taxon>Micromonosporales</taxon>
        <taxon>Micromonosporaceae</taxon>
        <taxon>Micromonospora</taxon>
    </lineage>
</organism>
<keyword evidence="3" id="KW-1185">Reference proteome</keyword>